<dbReference type="Proteomes" id="UP000828390">
    <property type="component" value="Unassembled WGS sequence"/>
</dbReference>
<gene>
    <name evidence="2" type="ORF">DPMN_054117</name>
</gene>
<reference evidence="2" key="2">
    <citation type="submission" date="2020-11" db="EMBL/GenBank/DDBJ databases">
        <authorList>
            <person name="McCartney M.A."/>
            <person name="Auch B."/>
            <person name="Kono T."/>
            <person name="Mallez S."/>
            <person name="Becker A."/>
            <person name="Gohl D.M."/>
            <person name="Silverstein K.A.T."/>
            <person name="Koren S."/>
            <person name="Bechman K.B."/>
            <person name="Herman A."/>
            <person name="Abrahante J.E."/>
            <person name="Garbe J."/>
        </authorList>
    </citation>
    <scope>NUCLEOTIDE SEQUENCE</scope>
    <source>
        <strain evidence="2">Duluth1</strain>
        <tissue evidence="2">Whole animal</tissue>
    </source>
</reference>
<evidence type="ECO:0000256" key="1">
    <source>
        <dbReference type="SAM" id="MobiDB-lite"/>
    </source>
</evidence>
<keyword evidence="3" id="KW-1185">Reference proteome</keyword>
<evidence type="ECO:0000313" key="2">
    <source>
        <dbReference type="EMBL" id="KAH3728170.1"/>
    </source>
</evidence>
<evidence type="ECO:0000313" key="3">
    <source>
        <dbReference type="Proteomes" id="UP000828390"/>
    </source>
</evidence>
<organism evidence="2 3">
    <name type="scientific">Dreissena polymorpha</name>
    <name type="common">Zebra mussel</name>
    <name type="synonym">Mytilus polymorpha</name>
    <dbReference type="NCBI Taxonomy" id="45954"/>
    <lineage>
        <taxon>Eukaryota</taxon>
        <taxon>Metazoa</taxon>
        <taxon>Spiralia</taxon>
        <taxon>Lophotrochozoa</taxon>
        <taxon>Mollusca</taxon>
        <taxon>Bivalvia</taxon>
        <taxon>Autobranchia</taxon>
        <taxon>Heteroconchia</taxon>
        <taxon>Euheterodonta</taxon>
        <taxon>Imparidentia</taxon>
        <taxon>Neoheterodontei</taxon>
        <taxon>Myida</taxon>
        <taxon>Dreissenoidea</taxon>
        <taxon>Dreissenidae</taxon>
        <taxon>Dreissena</taxon>
    </lineage>
</organism>
<accession>A0A9D4HRC1</accession>
<proteinExistence type="predicted"/>
<dbReference type="EMBL" id="JAIWYP010000012">
    <property type="protein sequence ID" value="KAH3728170.1"/>
    <property type="molecule type" value="Genomic_DNA"/>
</dbReference>
<name>A0A9D4HRC1_DREPO</name>
<sequence>MTRKKSQLGRIKRRTGLHQTSGFLPPTTSPFRTAMKRKLTPIQQAFRSPLHKAKRNSHRQLFKDSDTRDTNWVIDMNSQIQSDNAPNPMNDIFDKEEINKKCSFTDTYSNKENVAYPCNTEERETKTNATQTQNVTVENCTQTENDYESNRLTNPNVANNIAKELKKWWTLLLKSYPYIQNFI</sequence>
<protein>
    <submittedName>
        <fullName evidence="2">Uncharacterized protein</fullName>
    </submittedName>
</protein>
<feature type="compositionally biased region" description="Basic residues" evidence="1">
    <location>
        <begin position="1"/>
        <end position="16"/>
    </location>
</feature>
<feature type="region of interest" description="Disordered" evidence="1">
    <location>
        <begin position="1"/>
        <end position="31"/>
    </location>
</feature>
<reference evidence="2" key="1">
    <citation type="journal article" date="2019" name="bioRxiv">
        <title>The Genome of the Zebra Mussel, Dreissena polymorpha: A Resource for Invasive Species Research.</title>
        <authorList>
            <person name="McCartney M.A."/>
            <person name="Auch B."/>
            <person name="Kono T."/>
            <person name="Mallez S."/>
            <person name="Zhang Y."/>
            <person name="Obille A."/>
            <person name="Becker A."/>
            <person name="Abrahante J.E."/>
            <person name="Garbe J."/>
            <person name="Badalamenti J.P."/>
            <person name="Herman A."/>
            <person name="Mangelson H."/>
            <person name="Liachko I."/>
            <person name="Sullivan S."/>
            <person name="Sone E.D."/>
            <person name="Koren S."/>
            <person name="Silverstein K.A.T."/>
            <person name="Beckman K.B."/>
            <person name="Gohl D.M."/>
        </authorList>
    </citation>
    <scope>NUCLEOTIDE SEQUENCE</scope>
    <source>
        <strain evidence="2">Duluth1</strain>
        <tissue evidence="2">Whole animal</tissue>
    </source>
</reference>
<comment type="caution">
    <text evidence="2">The sequence shown here is derived from an EMBL/GenBank/DDBJ whole genome shotgun (WGS) entry which is preliminary data.</text>
</comment>
<dbReference type="AlphaFoldDB" id="A0A9D4HRC1"/>